<evidence type="ECO:0000313" key="14">
    <source>
        <dbReference type="EMBL" id="SDI60255.1"/>
    </source>
</evidence>
<dbReference type="Proteomes" id="UP000182836">
    <property type="component" value="Unassembled WGS sequence"/>
</dbReference>
<keyword evidence="15" id="KW-1185">Reference proteome</keyword>
<keyword evidence="4 11" id="KW-0378">Hydrolase</keyword>
<evidence type="ECO:0000256" key="9">
    <source>
        <dbReference type="PIRSR" id="PIRSR601548-1"/>
    </source>
</evidence>
<evidence type="ECO:0000256" key="3">
    <source>
        <dbReference type="ARBA" id="ARBA00022729"/>
    </source>
</evidence>
<dbReference type="SUPFAM" id="SSF55486">
    <property type="entry name" value="Metalloproteases ('zincins'), catalytic domain"/>
    <property type="match status" value="1"/>
</dbReference>
<evidence type="ECO:0000313" key="15">
    <source>
        <dbReference type="Proteomes" id="UP000037269"/>
    </source>
</evidence>
<organism evidence="13 15">
    <name type="scientific">Aneurinibacillus migulanus</name>
    <name type="common">Bacillus migulanus</name>
    <dbReference type="NCBI Taxonomy" id="47500"/>
    <lineage>
        <taxon>Bacteria</taxon>
        <taxon>Bacillati</taxon>
        <taxon>Bacillota</taxon>
        <taxon>Bacilli</taxon>
        <taxon>Bacillales</taxon>
        <taxon>Paenibacillaceae</taxon>
        <taxon>Aneurinibacillus group</taxon>
        <taxon>Aneurinibacillus</taxon>
    </lineage>
</organism>
<reference evidence="14 16" key="2">
    <citation type="submission" date="2016-10" db="EMBL/GenBank/DDBJ databases">
        <authorList>
            <person name="de Groot N.N."/>
        </authorList>
    </citation>
    <scope>NUCLEOTIDE SEQUENCE [LARGE SCALE GENOMIC DNA]</scope>
    <source>
        <strain evidence="14 16">DSM 2895</strain>
    </source>
</reference>
<comment type="similarity">
    <text evidence="11">Belongs to the peptidase M3 family.</text>
</comment>
<evidence type="ECO:0000256" key="7">
    <source>
        <dbReference type="ARBA" id="ARBA00023157"/>
    </source>
</evidence>
<dbReference type="EMBL" id="FNED01000005">
    <property type="protein sequence ID" value="SDI60255.1"/>
    <property type="molecule type" value="Genomic_DNA"/>
</dbReference>
<dbReference type="GeneID" id="42303634"/>
<evidence type="ECO:0000256" key="8">
    <source>
        <dbReference type="ARBA" id="ARBA00023180"/>
    </source>
</evidence>
<evidence type="ECO:0000313" key="16">
    <source>
        <dbReference type="Proteomes" id="UP000182836"/>
    </source>
</evidence>
<sequence>MPSVDSFLNPRLKQVESLYKASSEAYWQATTTGEEKYEQQYIGYRQDLIRLFSNKEDYAILKEWLANETLQKDLLLYRQLVLLEHEYIPNQPDADLLSDIVQKESEIEGEFTRFRVSLDGQTVSDNEIQDILQNETDSTIRRKAWEASKQIGCQVAERVIELVKLRNRAAQEAGFKNYYAMSLHLQELDGRDLFSILAKLEKETTEPFRRAKRKLDGQLARTFKISTNEVMPWHYADPFFQEAPPPENVQLDPYFKEKNIIEITKHFFADIGLDVEDILQRSDLFERPNKNQHAYCIDIDHSGDVRVLANIRDNEWWMSTMLHEFGHGVYDKYIDRTLPYLLRTPAHTLTTEAIAMFMGRLTKNPEWLTLYADVPKQEAERLGKELEEYLSLSMLIFVRWGLVMVHFEHEMYHDPDQDLNALWWSLVERFQLIRKPDRRNEPDWAAKIHIGTAPVYYQNYILGELMASQLHFMIVDELRNDSYLKKKSTGAYLIRRIFHPGAQIPWYELLKNANGEGLNPDYFIKQFIR</sequence>
<dbReference type="EMBL" id="LGUG01000002">
    <property type="protein sequence ID" value="KON99202.1"/>
    <property type="molecule type" value="Genomic_DNA"/>
</dbReference>
<evidence type="ECO:0000256" key="10">
    <source>
        <dbReference type="PIRSR" id="PIRSR601548-3"/>
    </source>
</evidence>
<dbReference type="Pfam" id="PF01432">
    <property type="entry name" value="Peptidase_M3"/>
    <property type="match status" value="1"/>
</dbReference>
<keyword evidence="6 11" id="KW-0482">Metalloprotease</keyword>
<dbReference type="GO" id="GO:0046872">
    <property type="term" value="F:metal ion binding"/>
    <property type="evidence" value="ECO:0007669"/>
    <property type="project" value="UniProtKB-UniRule"/>
</dbReference>
<dbReference type="Proteomes" id="UP000037269">
    <property type="component" value="Unassembled WGS sequence"/>
</dbReference>
<evidence type="ECO:0000256" key="6">
    <source>
        <dbReference type="ARBA" id="ARBA00023049"/>
    </source>
</evidence>
<keyword evidence="7" id="KW-1015">Disulfide bond</keyword>
<evidence type="ECO:0000256" key="4">
    <source>
        <dbReference type="ARBA" id="ARBA00022801"/>
    </source>
</evidence>
<keyword evidence="3" id="KW-0732">Signal</keyword>
<evidence type="ECO:0000256" key="11">
    <source>
        <dbReference type="RuleBase" id="RU003435"/>
    </source>
</evidence>
<dbReference type="PANTHER" id="PTHR10514">
    <property type="entry name" value="ANGIOTENSIN-CONVERTING ENZYME"/>
    <property type="match status" value="1"/>
</dbReference>
<dbReference type="OrthoDB" id="9762795at2"/>
<feature type="binding site" evidence="10">
    <location>
        <position position="352"/>
    </location>
    <ligand>
        <name>Zn(2+)</name>
        <dbReference type="ChEBI" id="CHEBI:29105"/>
        <label>1</label>
        <note>catalytic</note>
    </ligand>
</feature>
<keyword evidence="8" id="KW-0325">Glycoprotein</keyword>
<keyword evidence="1 11" id="KW-0645">Protease</keyword>
<feature type="binding site" evidence="10">
    <location>
        <position position="327"/>
    </location>
    <ligand>
        <name>Zn(2+)</name>
        <dbReference type="ChEBI" id="CHEBI:29105"/>
        <label>1</label>
        <note>catalytic</note>
    </ligand>
</feature>
<dbReference type="InterPro" id="IPR001567">
    <property type="entry name" value="Pept_M3A_M3B_dom"/>
</dbReference>
<dbReference type="STRING" id="47500.AF333_00190"/>
<dbReference type="RefSeq" id="WP_043063916.1">
    <property type="nucleotide sequence ID" value="NZ_BJOA01000073.1"/>
</dbReference>
<reference evidence="13 15" key="1">
    <citation type="submission" date="2015-07" db="EMBL/GenBank/DDBJ databases">
        <title>Fjat-14205 dsm 2895.</title>
        <authorList>
            <person name="Liu B."/>
            <person name="Wang J."/>
            <person name="Zhu Y."/>
            <person name="Liu G."/>
            <person name="Chen Q."/>
            <person name="Chen Z."/>
            <person name="Lan J."/>
            <person name="Che J."/>
            <person name="Ge C."/>
            <person name="Shi H."/>
            <person name="Pan Z."/>
            <person name="Liu X."/>
        </authorList>
    </citation>
    <scope>NUCLEOTIDE SEQUENCE [LARGE SCALE GENOMIC DNA]</scope>
    <source>
        <strain evidence="13 15">DSM 2895</strain>
    </source>
</reference>
<evidence type="ECO:0000259" key="12">
    <source>
        <dbReference type="Pfam" id="PF01432"/>
    </source>
</evidence>
<protein>
    <submittedName>
        <fullName evidence="14">Peptidyl-dipeptidase A</fullName>
    </submittedName>
</protein>
<gene>
    <name evidence="13" type="ORF">AF333_00190</name>
    <name evidence="14" type="ORF">SAMN04487909_105254</name>
</gene>
<feature type="active site" description="Proton donor 1" evidence="9">
    <location>
        <position position="449"/>
    </location>
</feature>
<comment type="cofactor">
    <cofactor evidence="11">
        <name>Zn(2+)</name>
        <dbReference type="ChEBI" id="CHEBI:29105"/>
    </cofactor>
    <text evidence="11">Binds 1 zinc ion.</text>
</comment>
<keyword evidence="2 10" id="KW-0479">Metal-binding</keyword>
<keyword evidence="5 10" id="KW-0862">Zinc</keyword>
<dbReference type="GO" id="GO:0016020">
    <property type="term" value="C:membrane"/>
    <property type="evidence" value="ECO:0007669"/>
    <property type="project" value="InterPro"/>
</dbReference>
<dbReference type="PATRIC" id="fig|47500.8.peg.1344"/>
<dbReference type="Gene3D" id="1.10.1370.30">
    <property type="match status" value="1"/>
</dbReference>
<accession>A0A0D1XY29</accession>
<name>A0A0D1XY29_ANEMI</name>
<feature type="domain" description="Peptidase M3A/M3B catalytic" evidence="12">
    <location>
        <begin position="132"/>
        <end position="526"/>
    </location>
</feature>
<dbReference type="InterPro" id="IPR001548">
    <property type="entry name" value="Peptidase_M2"/>
</dbReference>
<evidence type="ECO:0000313" key="13">
    <source>
        <dbReference type="EMBL" id="KON99202.1"/>
    </source>
</evidence>
<dbReference type="GO" id="GO:0004222">
    <property type="term" value="F:metalloendopeptidase activity"/>
    <property type="evidence" value="ECO:0007669"/>
    <property type="project" value="InterPro"/>
</dbReference>
<dbReference type="PANTHER" id="PTHR10514:SF27">
    <property type="entry name" value="ANGIOTENSIN-CONVERTING ENZYME"/>
    <property type="match status" value="1"/>
</dbReference>
<feature type="binding site" evidence="10">
    <location>
        <position position="323"/>
    </location>
    <ligand>
        <name>Zn(2+)</name>
        <dbReference type="ChEBI" id="CHEBI:29105"/>
        <label>1</label>
        <note>catalytic</note>
    </ligand>
</feature>
<dbReference type="GO" id="GO:0006508">
    <property type="term" value="P:proteolysis"/>
    <property type="evidence" value="ECO:0007669"/>
    <property type="project" value="UniProtKB-KW"/>
</dbReference>
<dbReference type="AlphaFoldDB" id="A0A0D1XY29"/>
<evidence type="ECO:0000256" key="5">
    <source>
        <dbReference type="ARBA" id="ARBA00022833"/>
    </source>
</evidence>
<evidence type="ECO:0000256" key="1">
    <source>
        <dbReference type="ARBA" id="ARBA00022670"/>
    </source>
</evidence>
<feature type="active site" description="Proton acceptor 1" evidence="9">
    <location>
        <position position="324"/>
    </location>
</feature>
<evidence type="ECO:0000256" key="2">
    <source>
        <dbReference type="ARBA" id="ARBA00022723"/>
    </source>
</evidence>
<proteinExistence type="inferred from homology"/>
<dbReference type="GO" id="GO:0008241">
    <property type="term" value="F:peptidyl-dipeptidase activity"/>
    <property type="evidence" value="ECO:0007669"/>
    <property type="project" value="InterPro"/>
</dbReference>